<dbReference type="KEGG" id="plon:Pla110_24410"/>
<sequence length="62" mass="7725">MFKTLENSQEYTHWKDASQELKVGYMWFYRRIKDGRLEHKYDHRGQLYISNQSLFDELSDYQ</sequence>
<dbReference type="Proteomes" id="UP000317178">
    <property type="component" value="Chromosome"/>
</dbReference>
<dbReference type="AlphaFoldDB" id="A0A518CNB6"/>
<evidence type="ECO:0000313" key="2">
    <source>
        <dbReference type="Proteomes" id="UP000317178"/>
    </source>
</evidence>
<keyword evidence="2" id="KW-1185">Reference proteome</keyword>
<dbReference type="EMBL" id="CP036281">
    <property type="protein sequence ID" value="QDU80709.1"/>
    <property type="molecule type" value="Genomic_DNA"/>
</dbReference>
<dbReference type="RefSeq" id="WP_144995959.1">
    <property type="nucleotide sequence ID" value="NZ_CP036281.1"/>
</dbReference>
<gene>
    <name evidence="1" type="ORF">Pla110_24410</name>
</gene>
<reference evidence="1 2" key="1">
    <citation type="submission" date="2019-02" db="EMBL/GenBank/DDBJ databases">
        <title>Deep-cultivation of Planctomycetes and their phenomic and genomic characterization uncovers novel biology.</title>
        <authorList>
            <person name="Wiegand S."/>
            <person name="Jogler M."/>
            <person name="Boedeker C."/>
            <person name="Pinto D."/>
            <person name="Vollmers J."/>
            <person name="Rivas-Marin E."/>
            <person name="Kohn T."/>
            <person name="Peeters S.H."/>
            <person name="Heuer A."/>
            <person name="Rast P."/>
            <person name="Oberbeckmann S."/>
            <person name="Bunk B."/>
            <person name="Jeske O."/>
            <person name="Meyerdierks A."/>
            <person name="Storesund J.E."/>
            <person name="Kallscheuer N."/>
            <person name="Luecker S."/>
            <person name="Lage O.M."/>
            <person name="Pohl T."/>
            <person name="Merkel B.J."/>
            <person name="Hornburger P."/>
            <person name="Mueller R.-W."/>
            <person name="Bruemmer F."/>
            <person name="Labrenz M."/>
            <person name="Spormann A.M."/>
            <person name="Op den Camp H."/>
            <person name="Overmann J."/>
            <person name="Amann R."/>
            <person name="Jetten M.S.M."/>
            <person name="Mascher T."/>
            <person name="Medema M.H."/>
            <person name="Devos D.P."/>
            <person name="Kaster A.-K."/>
            <person name="Ovreas L."/>
            <person name="Rohde M."/>
            <person name="Galperin M.Y."/>
            <person name="Jogler C."/>
        </authorList>
    </citation>
    <scope>NUCLEOTIDE SEQUENCE [LARGE SCALE GENOMIC DNA]</scope>
    <source>
        <strain evidence="1 2">Pla110</strain>
    </source>
</reference>
<name>A0A518CNB6_9PLAN</name>
<evidence type="ECO:0008006" key="3">
    <source>
        <dbReference type="Google" id="ProtNLM"/>
    </source>
</evidence>
<proteinExistence type="predicted"/>
<accession>A0A518CNB6</accession>
<evidence type="ECO:0000313" key="1">
    <source>
        <dbReference type="EMBL" id="QDU80709.1"/>
    </source>
</evidence>
<protein>
    <recommendedName>
        <fullName evidence="3">Helix-turn-helix domain protein</fullName>
    </recommendedName>
</protein>
<organism evidence="1 2">
    <name type="scientific">Polystyrenella longa</name>
    <dbReference type="NCBI Taxonomy" id="2528007"/>
    <lineage>
        <taxon>Bacteria</taxon>
        <taxon>Pseudomonadati</taxon>
        <taxon>Planctomycetota</taxon>
        <taxon>Planctomycetia</taxon>
        <taxon>Planctomycetales</taxon>
        <taxon>Planctomycetaceae</taxon>
        <taxon>Polystyrenella</taxon>
    </lineage>
</organism>